<dbReference type="SUPFAM" id="SSF47473">
    <property type="entry name" value="EF-hand"/>
    <property type="match status" value="1"/>
</dbReference>
<organism evidence="7 8">
    <name type="scientific">Rhizophlyctis rosea</name>
    <dbReference type="NCBI Taxonomy" id="64517"/>
    <lineage>
        <taxon>Eukaryota</taxon>
        <taxon>Fungi</taxon>
        <taxon>Fungi incertae sedis</taxon>
        <taxon>Chytridiomycota</taxon>
        <taxon>Chytridiomycota incertae sedis</taxon>
        <taxon>Chytridiomycetes</taxon>
        <taxon>Rhizophlyctidales</taxon>
        <taxon>Rhizophlyctidaceae</taxon>
        <taxon>Rhizophlyctis</taxon>
    </lineage>
</organism>
<dbReference type="AlphaFoldDB" id="A0AAD5SIG7"/>
<keyword evidence="5" id="KW-0472">Membrane</keyword>
<evidence type="ECO:0000256" key="5">
    <source>
        <dbReference type="ARBA" id="ARBA00023136"/>
    </source>
</evidence>
<comment type="caution">
    <text evidence="7">The sequence shown here is derived from an EMBL/GenBank/DDBJ whole genome shotgun (WGS) entry which is preliminary data.</text>
</comment>
<evidence type="ECO:0000256" key="4">
    <source>
        <dbReference type="ARBA" id="ARBA00022837"/>
    </source>
</evidence>
<dbReference type="Proteomes" id="UP001212841">
    <property type="component" value="Unassembled WGS sequence"/>
</dbReference>
<dbReference type="GO" id="GO:0060170">
    <property type="term" value="C:ciliary membrane"/>
    <property type="evidence" value="ECO:0007669"/>
    <property type="project" value="TreeGrafter"/>
</dbReference>
<dbReference type="PROSITE" id="PS00018">
    <property type="entry name" value="EF_HAND_1"/>
    <property type="match status" value="1"/>
</dbReference>
<dbReference type="Gene3D" id="1.10.238.10">
    <property type="entry name" value="EF-hand"/>
    <property type="match status" value="1"/>
</dbReference>
<evidence type="ECO:0000259" key="6">
    <source>
        <dbReference type="PROSITE" id="PS50222"/>
    </source>
</evidence>
<keyword evidence="8" id="KW-1185">Reference proteome</keyword>
<keyword evidence="2" id="KW-0479">Metal-binding</keyword>
<name>A0AAD5SIG7_9FUNG</name>
<dbReference type="InterPro" id="IPR018247">
    <property type="entry name" value="EF_Hand_1_Ca_BS"/>
</dbReference>
<dbReference type="GO" id="GO:0098797">
    <property type="term" value="C:plasma membrane protein complex"/>
    <property type="evidence" value="ECO:0007669"/>
    <property type="project" value="TreeGrafter"/>
</dbReference>
<dbReference type="PROSITE" id="PS50222">
    <property type="entry name" value="EF_HAND_2"/>
    <property type="match status" value="1"/>
</dbReference>
<keyword evidence="4" id="KW-0106">Calcium</keyword>
<sequence>MPNRKPLLDDNDQFLPEVQKALLEIFDKFDLDKDGKLNNAELDAFAVASNGEPFDDASLNDLFANFDNDKGKLTKDGFLDMFHLQTLSDEDETYKDLEKHGYSF</sequence>
<keyword evidence="3" id="KW-0677">Repeat</keyword>
<evidence type="ECO:0000256" key="3">
    <source>
        <dbReference type="ARBA" id="ARBA00022737"/>
    </source>
</evidence>
<dbReference type="InterPro" id="IPR011992">
    <property type="entry name" value="EF-hand-dom_pair"/>
</dbReference>
<evidence type="ECO:0000256" key="1">
    <source>
        <dbReference type="ARBA" id="ARBA00004370"/>
    </source>
</evidence>
<evidence type="ECO:0000313" key="8">
    <source>
        <dbReference type="Proteomes" id="UP001212841"/>
    </source>
</evidence>
<dbReference type="Pfam" id="PF13499">
    <property type="entry name" value="EF-hand_7"/>
    <property type="match status" value="1"/>
</dbReference>
<dbReference type="InterPro" id="IPR052266">
    <property type="entry name" value="Miro-EF-hand_domain"/>
</dbReference>
<comment type="subcellular location">
    <subcellularLocation>
        <location evidence="1">Membrane</location>
    </subcellularLocation>
</comment>
<dbReference type="GO" id="GO:0005509">
    <property type="term" value="F:calcium ion binding"/>
    <property type="evidence" value="ECO:0007669"/>
    <property type="project" value="InterPro"/>
</dbReference>
<feature type="domain" description="EF-hand" evidence="6">
    <location>
        <begin position="17"/>
        <end position="52"/>
    </location>
</feature>
<evidence type="ECO:0000256" key="2">
    <source>
        <dbReference type="ARBA" id="ARBA00022723"/>
    </source>
</evidence>
<dbReference type="GO" id="GO:1903569">
    <property type="term" value="P:positive regulation of protein localization to ciliary membrane"/>
    <property type="evidence" value="ECO:0007669"/>
    <property type="project" value="TreeGrafter"/>
</dbReference>
<dbReference type="PANTHER" id="PTHR46819">
    <property type="entry name" value="EF-HAND CALCIUM-BINDING DOMAIN-CONTAINING PROTEIN 7"/>
    <property type="match status" value="1"/>
</dbReference>
<proteinExistence type="predicted"/>
<dbReference type="InterPro" id="IPR002048">
    <property type="entry name" value="EF_hand_dom"/>
</dbReference>
<dbReference type="EMBL" id="JADGJD010000092">
    <property type="protein sequence ID" value="KAJ3055159.1"/>
    <property type="molecule type" value="Genomic_DNA"/>
</dbReference>
<dbReference type="PANTHER" id="PTHR46819:SF1">
    <property type="entry name" value="EF-HAND CALCIUM-BINDING DOMAIN-CONTAINING PROTEIN 7"/>
    <property type="match status" value="1"/>
</dbReference>
<protein>
    <recommendedName>
        <fullName evidence="6">EF-hand domain-containing protein</fullName>
    </recommendedName>
</protein>
<gene>
    <name evidence="7" type="ORF">HK097_011313</name>
</gene>
<evidence type="ECO:0000313" key="7">
    <source>
        <dbReference type="EMBL" id="KAJ3055159.1"/>
    </source>
</evidence>
<reference evidence="7" key="1">
    <citation type="submission" date="2020-05" db="EMBL/GenBank/DDBJ databases">
        <title>Phylogenomic resolution of chytrid fungi.</title>
        <authorList>
            <person name="Stajich J.E."/>
            <person name="Amses K."/>
            <person name="Simmons R."/>
            <person name="Seto K."/>
            <person name="Myers J."/>
            <person name="Bonds A."/>
            <person name="Quandt C.A."/>
            <person name="Barry K."/>
            <person name="Liu P."/>
            <person name="Grigoriev I."/>
            <person name="Longcore J.E."/>
            <person name="James T.Y."/>
        </authorList>
    </citation>
    <scope>NUCLEOTIDE SEQUENCE</scope>
    <source>
        <strain evidence="7">JEL0318</strain>
    </source>
</reference>
<accession>A0AAD5SIG7</accession>